<gene>
    <name evidence="2" type="ORF">Ahy_B01g056355</name>
</gene>
<name>A0A445AYS4_ARAHY</name>
<evidence type="ECO:0000256" key="1">
    <source>
        <dbReference type="SAM" id="MobiDB-lite"/>
    </source>
</evidence>
<dbReference type="AlphaFoldDB" id="A0A445AYS4"/>
<evidence type="ECO:0000313" key="3">
    <source>
        <dbReference type="Proteomes" id="UP000289738"/>
    </source>
</evidence>
<dbReference type="InterPro" id="IPR010433">
    <property type="entry name" value="EIF-4B_pln"/>
</dbReference>
<dbReference type="Proteomes" id="UP000289738">
    <property type="component" value="Chromosome B01"/>
</dbReference>
<reference evidence="2 3" key="1">
    <citation type="submission" date="2019-01" db="EMBL/GenBank/DDBJ databases">
        <title>Sequencing of cultivated peanut Arachis hypogaea provides insights into genome evolution and oil improvement.</title>
        <authorList>
            <person name="Chen X."/>
        </authorList>
    </citation>
    <scope>NUCLEOTIDE SEQUENCE [LARGE SCALE GENOMIC DNA]</scope>
    <source>
        <strain evidence="3">cv. Fuhuasheng</strain>
        <tissue evidence="2">Leaves</tissue>
    </source>
</reference>
<evidence type="ECO:0000313" key="2">
    <source>
        <dbReference type="EMBL" id="RYR31550.1"/>
    </source>
</evidence>
<feature type="compositionally biased region" description="Basic and acidic residues" evidence="1">
    <location>
        <begin position="145"/>
        <end position="154"/>
    </location>
</feature>
<keyword evidence="3" id="KW-1185">Reference proteome</keyword>
<feature type="compositionally biased region" description="Gly residues" evidence="1">
    <location>
        <begin position="239"/>
        <end position="249"/>
    </location>
</feature>
<feature type="compositionally biased region" description="Basic and acidic residues" evidence="1">
    <location>
        <begin position="97"/>
        <end position="108"/>
    </location>
</feature>
<protein>
    <submittedName>
        <fullName evidence="2">Uncharacterized protein</fullName>
    </submittedName>
</protein>
<feature type="compositionally biased region" description="Basic and acidic residues" evidence="1">
    <location>
        <begin position="227"/>
        <end position="238"/>
    </location>
</feature>
<feature type="region of interest" description="Disordered" evidence="1">
    <location>
        <begin position="227"/>
        <end position="249"/>
    </location>
</feature>
<proteinExistence type="predicted"/>
<dbReference type="STRING" id="3818.A0A445AYS4"/>
<dbReference type="Pfam" id="PF06273">
    <property type="entry name" value="eIF-4B"/>
    <property type="match status" value="2"/>
</dbReference>
<sequence length="249" mass="26922">MTSSTRLGELLYSANSDKANDDDQDDLQCAICSDEANEEDDGQLLYAASSGKVSDEDDEQLLSAAIIDGANNGDDKFTTAKIDYQDPIVLPTCPRQRTAEELDRDRNRLGGGFRNYGNDRANRSSSDGDDTSNSVPTAVLVVLGLKERGSERSEGGGGRPRLVLQPRTAPVNNESQKGAGNGNGNVVKPKGPSPFGEVRPREEVLVEKGQDWKKIDEQLESMKIKEAVEKKESFEKRGFGSGNGRGSPK</sequence>
<feature type="region of interest" description="Disordered" evidence="1">
    <location>
        <begin position="93"/>
        <end position="203"/>
    </location>
</feature>
<organism evidence="2 3">
    <name type="scientific">Arachis hypogaea</name>
    <name type="common">Peanut</name>
    <dbReference type="NCBI Taxonomy" id="3818"/>
    <lineage>
        <taxon>Eukaryota</taxon>
        <taxon>Viridiplantae</taxon>
        <taxon>Streptophyta</taxon>
        <taxon>Embryophyta</taxon>
        <taxon>Tracheophyta</taxon>
        <taxon>Spermatophyta</taxon>
        <taxon>Magnoliopsida</taxon>
        <taxon>eudicotyledons</taxon>
        <taxon>Gunneridae</taxon>
        <taxon>Pentapetalae</taxon>
        <taxon>rosids</taxon>
        <taxon>fabids</taxon>
        <taxon>Fabales</taxon>
        <taxon>Fabaceae</taxon>
        <taxon>Papilionoideae</taxon>
        <taxon>50 kb inversion clade</taxon>
        <taxon>dalbergioids sensu lato</taxon>
        <taxon>Dalbergieae</taxon>
        <taxon>Pterocarpus clade</taxon>
        <taxon>Arachis</taxon>
    </lineage>
</organism>
<accession>A0A445AYS4</accession>
<comment type="caution">
    <text evidence="2">The sequence shown here is derived from an EMBL/GenBank/DDBJ whole genome shotgun (WGS) entry which is preliminary data.</text>
</comment>
<dbReference type="PANTHER" id="PTHR32091">
    <property type="entry name" value="EUKARYOTIC TRANSLATION INITIATION FACTOR 4B"/>
    <property type="match status" value="1"/>
</dbReference>
<dbReference type="GO" id="GO:0003743">
    <property type="term" value="F:translation initiation factor activity"/>
    <property type="evidence" value="ECO:0007669"/>
    <property type="project" value="InterPro"/>
</dbReference>
<dbReference type="PANTHER" id="PTHR32091:SF17">
    <property type="entry name" value="EUKARYOTIC TRANSLATION INITIATION FACTOR 4B3"/>
    <property type="match status" value="1"/>
</dbReference>
<dbReference type="EMBL" id="SDMP01000011">
    <property type="protein sequence ID" value="RYR31550.1"/>
    <property type="molecule type" value="Genomic_DNA"/>
</dbReference>
<dbReference type="GO" id="GO:0003729">
    <property type="term" value="F:mRNA binding"/>
    <property type="evidence" value="ECO:0007669"/>
    <property type="project" value="TreeGrafter"/>
</dbReference>